<feature type="transmembrane region" description="Helical" evidence="9">
    <location>
        <begin position="199"/>
        <end position="223"/>
    </location>
</feature>
<dbReference type="Gene3D" id="1.20.1070.10">
    <property type="entry name" value="Rhodopsin 7-helix transmembrane proteins"/>
    <property type="match status" value="1"/>
</dbReference>
<dbReference type="InterPro" id="IPR000276">
    <property type="entry name" value="GPCR_Rhodpsn"/>
</dbReference>
<evidence type="ECO:0000259" key="10">
    <source>
        <dbReference type="PROSITE" id="PS50262"/>
    </source>
</evidence>
<evidence type="ECO:0000256" key="6">
    <source>
        <dbReference type="ARBA" id="ARBA00023170"/>
    </source>
</evidence>
<proteinExistence type="inferred from homology"/>
<dbReference type="PRINTS" id="PR00245">
    <property type="entry name" value="OLFACTORYR"/>
</dbReference>
<protein>
    <recommendedName>
        <fullName evidence="9">Olfactory receptor</fullName>
    </recommendedName>
</protein>
<evidence type="ECO:0000256" key="7">
    <source>
        <dbReference type="ARBA" id="ARBA00023224"/>
    </source>
</evidence>
<dbReference type="Pfam" id="PF13853">
    <property type="entry name" value="7tm_4"/>
    <property type="match status" value="1"/>
</dbReference>
<evidence type="ECO:0000313" key="12">
    <source>
        <dbReference type="Proteomes" id="UP000812440"/>
    </source>
</evidence>
<gene>
    <name evidence="11" type="ORF">GDO86_000962</name>
</gene>
<evidence type="ECO:0000256" key="8">
    <source>
        <dbReference type="RuleBase" id="RU000688"/>
    </source>
</evidence>
<dbReference type="EMBL" id="JAACNH010000001">
    <property type="protein sequence ID" value="KAG8454537.1"/>
    <property type="molecule type" value="Genomic_DNA"/>
</dbReference>
<evidence type="ECO:0000256" key="5">
    <source>
        <dbReference type="ARBA" id="ARBA00023136"/>
    </source>
</evidence>
<keyword evidence="3 9" id="KW-1133">Transmembrane helix</keyword>
<keyword evidence="12" id="KW-1185">Reference proteome</keyword>
<dbReference type="PROSITE" id="PS50262">
    <property type="entry name" value="G_PROTEIN_RECEP_F1_2"/>
    <property type="match status" value="1"/>
</dbReference>
<evidence type="ECO:0000256" key="2">
    <source>
        <dbReference type="ARBA" id="ARBA00022692"/>
    </source>
</evidence>
<keyword evidence="7 8" id="KW-0807">Transducer</keyword>
<reference evidence="11" key="1">
    <citation type="thesis" date="2020" institute="ProQuest LLC" country="789 East Eisenhower Parkway, Ann Arbor, MI, USA">
        <title>Comparative Genomics and Chromosome Evolution.</title>
        <authorList>
            <person name="Mudd A.B."/>
        </authorList>
    </citation>
    <scope>NUCLEOTIDE SEQUENCE</scope>
    <source>
        <strain evidence="11">Female2</strain>
        <tissue evidence="11">Blood</tissue>
    </source>
</reference>
<keyword evidence="5 9" id="KW-0472">Membrane</keyword>
<dbReference type="PRINTS" id="PR00237">
    <property type="entry name" value="GPCRRHODOPSN"/>
</dbReference>
<dbReference type="FunFam" id="1.20.1070.10:FF:000003">
    <property type="entry name" value="Olfactory receptor"/>
    <property type="match status" value="1"/>
</dbReference>
<accession>A0A8T2KGL6</accession>
<evidence type="ECO:0000256" key="4">
    <source>
        <dbReference type="ARBA" id="ARBA00023040"/>
    </source>
</evidence>
<dbReference type="GO" id="GO:0005886">
    <property type="term" value="C:plasma membrane"/>
    <property type="evidence" value="ECO:0007669"/>
    <property type="project" value="UniProtKB-SubCell"/>
</dbReference>
<comment type="subcellular location">
    <subcellularLocation>
        <location evidence="9">Cell membrane</location>
        <topology evidence="9">Multi-pass membrane protein</topology>
    </subcellularLocation>
    <subcellularLocation>
        <location evidence="1">Membrane</location>
        <topology evidence="1">Multi-pass membrane protein</topology>
    </subcellularLocation>
</comment>
<evidence type="ECO:0000256" key="9">
    <source>
        <dbReference type="RuleBase" id="RU363047"/>
    </source>
</evidence>
<dbReference type="PANTHER" id="PTHR48018">
    <property type="entry name" value="OLFACTORY RECEPTOR"/>
    <property type="match status" value="1"/>
</dbReference>
<keyword evidence="6 8" id="KW-0675">Receptor</keyword>
<name>A0A8T2KGL6_9PIPI</name>
<evidence type="ECO:0000313" key="11">
    <source>
        <dbReference type="EMBL" id="KAG8454537.1"/>
    </source>
</evidence>
<feature type="transmembrane region" description="Helical" evidence="9">
    <location>
        <begin position="244"/>
        <end position="263"/>
    </location>
</feature>
<keyword evidence="9" id="KW-0716">Sensory transduction</keyword>
<feature type="transmembrane region" description="Helical" evidence="9">
    <location>
        <begin position="275"/>
        <end position="294"/>
    </location>
</feature>
<dbReference type="InterPro" id="IPR000725">
    <property type="entry name" value="Olfact_rcpt"/>
</dbReference>
<evidence type="ECO:0000256" key="3">
    <source>
        <dbReference type="ARBA" id="ARBA00022989"/>
    </source>
</evidence>
<dbReference type="InterPro" id="IPR017452">
    <property type="entry name" value="GPCR_Rhodpsn_7TM"/>
</dbReference>
<feature type="transmembrane region" description="Helical" evidence="9">
    <location>
        <begin position="141"/>
        <end position="165"/>
    </location>
</feature>
<feature type="transmembrane region" description="Helical" evidence="9">
    <location>
        <begin position="22"/>
        <end position="49"/>
    </location>
</feature>
<keyword evidence="2 8" id="KW-0812">Transmembrane</keyword>
<organism evidence="11 12">
    <name type="scientific">Hymenochirus boettgeri</name>
    <name type="common">Congo dwarf clawed frog</name>
    <dbReference type="NCBI Taxonomy" id="247094"/>
    <lineage>
        <taxon>Eukaryota</taxon>
        <taxon>Metazoa</taxon>
        <taxon>Chordata</taxon>
        <taxon>Craniata</taxon>
        <taxon>Vertebrata</taxon>
        <taxon>Euteleostomi</taxon>
        <taxon>Amphibia</taxon>
        <taxon>Batrachia</taxon>
        <taxon>Anura</taxon>
        <taxon>Pipoidea</taxon>
        <taxon>Pipidae</taxon>
        <taxon>Pipinae</taxon>
        <taxon>Hymenochirus</taxon>
    </lineage>
</organism>
<dbReference type="GO" id="GO:0004984">
    <property type="term" value="F:olfactory receptor activity"/>
    <property type="evidence" value="ECO:0007669"/>
    <property type="project" value="InterPro"/>
</dbReference>
<dbReference type="CDD" id="cd15230">
    <property type="entry name" value="7tmA_OR5-like"/>
    <property type="match status" value="1"/>
</dbReference>
<feature type="transmembrane region" description="Helical" evidence="9">
    <location>
        <begin position="99"/>
        <end position="120"/>
    </location>
</feature>
<dbReference type="PROSITE" id="PS00237">
    <property type="entry name" value="G_PROTEIN_RECEP_F1_1"/>
    <property type="match status" value="1"/>
</dbReference>
<dbReference type="OrthoDB" id="9615015at2759"/>
<comment type="caution">
    <text evidence="11">The sequence shown here is derived from an EMBL/GenBank/DDBJ whole genome shotgun (WGS) entry which is preliminary data.</text>
</comment>
<sequence>MVNKNKTTVEEFILAGLSNNPQINICLFVLFFIIYILILVENSALIAVISYDTQLFTPMYIFLRQLSLIDIFYSSSVTIKMLSDFVSEKKSVSIIGCGLQMFTFAGFGASECFLLASMSYDRYIAICHPLTYLKTMNKQTLWILILVSYLGGMLNGIIQTCFSFFHLDFCGSRQYIEHFYCDVIALIEISCGDTRLNEIILFTLVGFIELSSLLVILVSYICIISTMLGIHSSKDCIKAFSTCASHLTVVALFYGTIIFMYLRPLSAYTPEQDKVISVFYTVIIPFLNPLIYSLRNRDVKNSLKMVFARAKLKYST</sequence>
<comment type="similarity">
    <text evidence="8">Belongs to the G-protein coupled receptor 1 family.</text>
</comment>
<dbReference type="GO" id="GO:0004930">
    <property type="term" value="F:G protein-coupled receptor activity"/>
    <property type="evidence" value="ECO:0007669"/>
    <property type="project" value="UniProtKB-KW"/>
</dbReference>
<keyword evidence="9" id="KW-1003">Cell membrane</keyword>
<dbReference type="Proteomes" id="UP000812440">
    <property type="component" value="Chromosome 1"/>
</dbReference>
<dbReference type="AlphaFoldDB" id="A0A8T2KGL6"/>
<keyword evidence="9" id="KW-0552">Olfaction</keyword>
<feature type="domain" description="G-protein coupled receptors family 1 profile" evidence="10">
    <location>
        <begin position="41"/>
        <end position="292"/>
    </location>
</feature>
<dbReference type="SUPFAM" id="SSF81321">
    <property type="entry name" value="Family A G protein-coupled receptor-like"/>
    <property type="match status" value="1"/>
</dbReference>
<evidence type="ECO:0000256" key="1">
    <source>
        <dbReference type="ARBA" id="ARBA00004141"/>
    </source>
</evidence>
<keyword evidence="4 8" id="KW-0297">G-protein coupled receptor</keyword>